<evidence type="ECO:0000256" key="2">
    <source>
        <dbReference type="SAM" id="MobiDB-lite"/>
    </source>
</evidence>
<comment type="caution">
    <text evidence="3">The sequence shown here is derived from an EMBL/GenBank/DDBJ whole genome shotgun (WGS) entry which is preliminary data.</text>
</comment>
<dbReference type="InterPro" id="IPR010982">
    <property type="entry name" value="Lambda_DNA-bd_dom_sf"/>
</dbReference>
<reference evidence="3 4" key="1">
    <citation type="submission" date="2020-08" db="EMBL/GenBank/DDBJ databases">
        <title>Novel species isolated from subtropical streams in China.</title>
        <authorList>
            <person name="Lu H."/>
        </authorList>
    </citation>
    <scope>NUCLEOTIDE SEQUENCE [LARGE SCALE GENOMIC DNA]</scope>
    <source>
        <strain evidence="3 4">FT31W</strain>
    </source>
</reference>
<feature type="coiled-coil region" evidence="1">
    <location>
        <begin position="136"/>
        <end position="170"/>
    </location>
</feature>
<evidence type="ECO:0000256" key="1">
    <source>
        <dbReference type="SAM" id="Coils"/>
    </source>
</evidence>
<sequence>METITERAKILIAHKTTAAKRFKELEDATGIASGTWRTWWNKDSRPSGEMIEVLCAAWPEFAFWLATGITDSEHGHHSPATDEIKDNWIPLEDKKLELRYRTKKRLRTAARDYFLAQIAMQHLPAWNEIHDNELERDKLQLEFLNLLREIDVLREIRDQQEATLASLEREAISKMTQDHGFDDSAQREASKRMNKENASKNEVSKYVAPQPEDDLPI</sequence>
<dbReference type="Proteomes" id="UP000613113">
    <property type="component" value="Unassembled WGS sequence"/>
</dbReference>
<evidence type="ECO:0000313" key="3">
    <source>
        <dbReference type="EMBL" id="MBC3885635.1"/>
    </source>
</evidence>
<feature type="region of interest" description="Disordered" evidence="2">
    <location>
        <begin position="174"/>
        <end position="217"/>
    </location>
</feature>
<evidence type="ECO:0000313" key="4">
    <source>
        <dbReference type="Proteomes" id="UP000613113"/>
    </source>
</evidence>
<protein>
    <submittedName>
        <fullName evidence="3">Uncharacterized protein</fullName>
    </submittedName>
</protein>
<dbReference type="EMBL" id="JACOGC010000004">
    <property type="protein sequence ID" value="MBC3885635.1"/>
    <property type="molecule type" value="Genomic_DNA"/>
</dbReference>
<accession>A0ABR6YP30</accession>
<proteinExistence type="predicted"/>
<keyword evidence="1" id="KW-0175">Coiled coil</keyword>
<gene>
    <name evidence="3" type="ORF">H8K27_10890</name>
</gene>
<dbReference type="RefSeq" id="WP_186863208.1">
    <property type="nucleotide sequence ID" value="NZ_JACOGC010000004.1"/>
</dbReference>
<name>A0ABR6YP30_9BURK</name>
<dbReference type="Gene3D" id="1.10.260.40">
    <property type="entry name" value="lambda repressor-like DNA-binding domains"/>
    <property type="match status" value="1"/>
</dbReference>
<keyword evidence="4" id="KW-1185">Reference proteome</keyword>
<organism evidence="3 4">
    <name type="scientific">Undibacterium griseum</name>
    <dbReference type="NCBI Taxonomy" id="2762295"/>
    <lineage>
        <taxon>Bacteria</taxon>
        <taxon>Pseudomonadati</taxon>
        <taxon>Pseudomonadota</taxon>
        <taxon>Betaproteobacteria</taxon>
        <taxon>Burkholderiales</taxon>
        <taxon>Oxalobacteraceae</taxon>
        <taxon>Undibacterium</taxon>
    </lineage>
</organism>
<feature type="compositionally biased region" description="Basic and acidic residues" evidence="2">
    <location>
        <begin position="174"/>
        <end position="203"/>
    </location>
</feature>